<dbReference type="EMBL" id="CAJVPU010049091">
    <property type="protein sequence ID" value="CAG8756752.1"/>
    <property type="molecule type" value="Genomic_DNA"/>
</dbReference>
<gene>
    <name evidence="1" type="ORF">DHETER_LOCUS15000</name>
</gene>
<name>A0ACA9QR63_9GLOM</name>
<evidence type="ECO:0000313" key="2">
    <source>
        <dbReference type="Proteomes" id="UP000789702"/>
    </source>
</evidence>
<proteinExistence type="predicted"/>
<evidence type="ECO:0000313" key="1">
    <source>
        <dbReference type="EMBL" id="CAG8756752.1"/>
    </source>
</evidence>
<comment type="caution">
    <text evidence="1">The sequence shown here is derived from an EMBL/GenBank/DDBJ whole genome shotgun (WGS) entry which is preliminary data.</text>
</comment>
<sequence>ALQDLTNQPLTGYQVLRNFACENLEIYTTKMTSAMVAKLKRKLEFEIENM</sequence>
<accession>A0ACA9QR63</accession>
<organism evidence="1 2">
    <name type="scientific">Dentiscutata heterogama</name>
    <dbReference type="NCBI Taxonomy" id="1316150"/>
    <lineage>
        <taxon>Eukaryota</taxon>
        <taxon>Fungi</taxon>
        <taxon>Fungi incertae sedis</taxon>
        <taxon>Mucoromycota</taxon>
        <taxon>Glomeromycotina</taxon>
        <taxon>Glomeromycetes</taxon>
        <taxon>Diversisporales</taxon>
        <taxon>Gigasporaceae</taxon>
        <taxon>Dentiscutata</taxon>
    </lineage>
</organism>
<dbReference type="Proteomes" id="UP000789702">
    <property type="component" value="Unassembled WGS sequence"/>
</dbReference>
<protein>
    <submittedName>
        <fullName evidence="1">16665_t:CDS:1</fullName>
    </submittedName>
</protein>
<keyword evidence="2" id="KW-1185">Reference proteome</keyword>
<feature type="non-terminal residue" evidence="1">
    <location>
        <position position="1"/>
    </location>
</feature>
<reference evidence="1" key="1">
    <citation type="submission" date="2021-06" db="EMBL/GenBank/DDBJ databases">
        <authorList>
            <person name="Kallberg Y."/>
            <person name="Tangrot J."/>
            <person name="Rosling A."/>
        </authorList>
    </citation>
    <scope>NUCLEOTIDE SEQUENCE</scope>
    <source>
        <strain evidence="1">IL203A</strain>
    </source>
</reference>